<accession>A0A4R7B614</accession>
<reference evidence="1 2" key="1">
    <citation type="submission" date="2019-03" db="EMBL/GenBank/DDBJ databases">
        <title>Genomic Encyclopedia of Type Strains, Phase III (KMG-III): the genomes of soil and plant-associated and newly described type strains.</title>
        <authorList>
            <person name="Whitman W."/>
        </authorList>
    </citation>
    <scope>NUCLEOTIDE SEQUENCE [LARGE SCALE GENOMIC DNA]</scope>
    <source>
        <strain evidence="1 2">CECT 8976</strain>
    </source>
</reference>
<proteinExistence type="predicted"/>
<dbReference type="AlphaFoldDB" id="A0A4R7B614"/>
<dbReference type="EMBL" id="SNZP01000006">
    <property type="protein sequence ID" value="TDR80071.1"/>
    <property type="molecule type" value="Genomic_DNA"/>
</dbReference>
<name>A0A4R7B614_9NEIS</name>
<comment type="caution">
    <text evidence="1">The sequence shown here is derived from an EMBL/GenBank/DDBJ whole genome shotgun (WGS) entry which is preliminary data.</text>
</comment>
<protein>
    <submittedName>
        <fullName evidence="1">Uncharacterized protein</fullName>
    </submittedName>
</protein>
<keyword evidence="2" id="KW-1185">Reference proteome</keyword>
<evidence type="ECO:0000313" key="1">
    <source>
        <dbReference type="EMBL" id="TDR80071.1"/>
    </source>
</evidence>
<evidence type="ECO:0000313" key="2">
    <source>
        <dbReference type="Proteomes" id="UP000295611"/>
    </source>
</evidence>
<organism evidence="1 2">
    <name type="scientific">Paludibacterium purpuratum</name>
    <dbReference type="NCBI Taxonomy" id="1144873"/>
    <lineage>
        <taxon>Bacteria</taxon>
        <taxon>Pseudomonadati</taxon>
        <taxon>Pseudomonadota</taxon>
        <taxon>Betaproteobacteria</taxon>
        <taxon>Neisseriales</taxon>
        <taxon>Chromobacteriaceae</taxon>
        <taxon>Paludibacterium</taxon>
    </lineage>
</organism>
<dbReference type="Proteomes" id="UP000295611">
    <property type="component" value="Unassembled WGS sequence"/>
</dbReference>
<gene>
    <name evidence="1" type="ORF">DFP86_106214</name>
</gene>
<sequence>MLIKVAISYGIECFEIGHRPKEYRHLDQIRDSAATRLEDSLKIFKDGHCLLTNIRSNRIAITIYGYLT</sequence>